<keyword evidence="2" id="KW-0812">Transmembrane</keyword>
<feature type="transmembrane region" description="Helical" evidence="2">
    <location>
        <begin position="93"/>
        <end position="112"/>
    </location>
</feature>
<comment type="caution">
    <text evidence="3">The sequence shown here is derived from an EMBL/GenBank/DDBJ whole genome shotgun (WGS) entry which is preliminary data.</text>
</comment>
<feature type="compositionally biased region" description="Low complexity" evidence="1">
    <location>
        <begin position="23"/>
        <end position="32"/>
    </location>
</feature>
<dbReference type="SUPFAM" id="SSF52540">
    <property type="entry name" value="P-loop containing nucleoside triphosphate hydrolases"/>
    <property type="match status" value="1"/>
</dbReference>
<dbReference type="PANTHER" id="PTHR36451">
    <property type="entry name" value="PAPS-DEPENDENT SULFOTRANSFERASE STF3"/>
    <property type="match status" value="1"/>
</dbReference>
<feature type="compositionally biased region" description="Low complexity" evidence="1">
    <location>
        <begin position="1"/>
        <end position="11"/>
    </location>
</feature>
<organism evidence="3 4">
    <name type="scientific">Seminavis robusta</name>
    <dbReference type="NCBI Taxonomy" id="568900"/>
    <lineage>
        <taxon>Eukaryota</taxon>
        <taxon>Sar</taxon>
        <taxon>Stramenopiles</taxon>
        <taxon>Ochrophyta</taxon>
        <taxon>Bacillariophyta</taxon>
        <taxon>Bacillariophyceae</taxon>
        <taxon>Bacillariophycidae</taxon>
        <taxon>Naviculales</taxon>
        <taxon>Naviculaceae</taxon>
        <taxon>Seminavis</taxon>
    </lineage>
</organism>
<proteinExistence type="predicted"/>
<dbReference type="AlphaFoldDB" id="A0A9N8H521"/>
<sequence length="487" mass="56260">MEKLTTTTTTTGITEMDRKLCRSDSTSSTSIESDTDNSDSDSDCSIADCSITPEIVTNDADDFPLLPTRWYAFFVLGALAYTVSPYAKYLTAFYIVTWTLSPVADWSIIFQLAKRSFSGRHDGLPLRFNLIGIAILAWLIFVRFPLECVLWYLDEILFSGYKATKVEEPLFILGQPRSGTTKFQDVLSADHDSFCSMYLYEMRFPYLTIQYVIDFFYKMDQIALGGRAYNLAIRMGKLNLLPESGQRKQMRRLRFDLPDEDDNLFLFHGPSHMLMTAFFPSHAKMFYQFGNLPEPSRVRMMKFHQRCVQKMMYRRGHGKRYLCKWVAGWNGLLEQSKQVYPDAKYAVMVRDPREQLPSWLKLQGLLSEQMAGHNVMKIPKVRRDIIDVMAQWHQTQAEFCASSSTAKHIIQFEDFVADIPREVTKLYDFIGLPIQPGSPFHESLLEHRRNQSNHKKTVIPKEEAFISEEEILSRFPPLPLTLISPPQ</sequence>
<keyword evidence="4" id="KW-1185">Reference proteome</keyword>
<feature type="transmembrane region" description="Helical" evidence="2">
    <location>
        <begin position="70"/>
        <end position="87"/>
    </location>
</feature>
<protein>
    <recommendedName>
        <fullName evidence="5">Sulfotransferase</fullName>
    </recommendedName>
</protein>
<keyword evidence="2" id="KW-1133">Transmembrane helix</keyword>
<name>A0A9N8H521_9STRA</name>
<keyword evidence="2" id="KW-0472">Membrane</keyword>
<evidence type="ECO:0000313" key="3">
    <source>
        <dbReference type="EMBL" id="CAB9497248.1"/>
    </source>
</evidence>
<evidence type="ECO:0000256" key="2">
    <source>
        <dbReference type="SAM" id="Phobius"/>
    </source>
</evidence>
<feature type="region of interest" description="Disordered" evidence="1">
    <location>
        <begin position="1"/>
        <end position="43"/>
    </location>
</feature>
<dbReference type="Gene3D" id="3.40.50.300">
    <property type="entry name" value="P-loop containing nucleotide triphosphate hydrolases"/>
    <property type="match status" value="1"/>
</dbReference>
<accession>A0A9N8H521</accession>
<gene>
    <name evidence="3" type="ORF">SEMRO_16_G011990.1</name>
</gene>
<dbReference type="InterPro" id="IPR027417">
    <property type="entry name" value="P-loop_NTPase"/>
</dbReference>
<evidence type="ECO:0000256" key="1">
    <source>
        <dbReference type="SAM" id="MobiDB-lite"/>
    </source>
</evidence>
<dbReference type="PANTHER" id="PTHR36451:SF1">
    <property type="entry name" value="OMEGA-HYDROXY-BETA-DIHYDROMENAQUINONE-9 SULFOTRANSFERASE STF3"/>
    <property type="match status" value="1"/>
</dbReference>
<dbReference type="InterPro" id="IPR052736">
    <property type="entry name" value="Stf3_sulfotransferase"/>
</dbReference>
<evidence type="ECO:0000313" key="4">
    <source>
        <dbReference type="Proteomes" id="UP001153069"/>
    </source>
</evidence>
<dbReference type="EMBL" id="CAICTM010000016">
    <property type="protein sequence ID" value="CAB9497248.1"/>
    <property type="molecule type" value="Genomic_DNA"/>
</dbReference>
<feature type="transmembrane region" description="Helical" evidence="2">
    <location>
        <begin position="124"/>
        <end position="146"/>
    </location>
</feature>
<dbReference type="Pfam" id="PF13469">
    <property type="entry name" value="Sulfotransfer_3"/>
    <property type="match status" value="1"/>
</dbReference>
<reference evidence="3" key="1">
    <citation type="submission" date="2020-06" db="EMBL/GenBank/DDBJ databases">
        <authorList>
            <consortium name="Plant Systems Biology data submission"/>
        </authorList>
    </citation>
    <scope>NUCLEOTIDE SEQUENCE</scope>
    <source>
        <strain evidence="3">D6</strain>
    </source>
</reference>
<dbReference type="OrthoDB" id="429813at2759"/>
<feature type="compositionally biased region" description="Acidic residues" evidence="1">
    <location>
        <begin position="33"/>
        <end position="42"/>
    </location>
</feature>
<evidence type="ECO:0008006" key="5">
    <source>
        <dbReference type="Google" id="ProtNLM"/>
    </source>
</evidence>
<dbReference type="Proteomes" id="UP001153069">
    <property type="component" value="Unassembled WGS sequence"/>
</dbReference>